<dbReference type="SMART" id="SM00368">
    <property type="entry name" value="LRR_RI"/>
    <property type="match status" value="5"/>
</dbReference>
<dbReference type="InterPro" id="IPR001611">
    <property type="entry name" value="Leu-rich_rpt"/>
</dbReference>
<protein>
    <recommendedName>
        <fullName evidence="7">NAD(P)(+)--arginine ADP-ribosyltransferase</fullName>
        <ecNumber evidence="7">2.4.2.31</ecNumber>
    </recommendedName>
    <alternativeName>
        <fullName evidence="7">Mono(ADP-ribosyl)transferase</fullName>
    </alternativeName>
</protein>
<dbReference type="EMBL" id="CAJNOH010006853">
    <property type="protein sequence ID" value="CAF1443063.1"/>
    <property type="molecule type" value="Genomic_DNA"/>
</dbReference>
<comment type="catalytic activity">
    <reaction evidence="6 7">
        <text>L-arginyl-[protein] + NAD(+) = N(omega)-(ADP-D-ribosyl)-L-arginyl-[protein] + nicotinamide + H(+)</text>
        <dbReference type="Rhea" id="RHEA:19149"/>
        <dbReference type="Rhea" id="RHEA-COMP:10532"/>
        <dbReference type="Rhea" id="RHEA-COMP:15087"/>
        <dbReference type="ChEBI" id="CHEBI:15378"/>
        <dbReference type="ChEBI" id="CHEBI:17154"/>
        <dbReference type="ChEBI" id="CHEBI:29965"/>
        <dbReference type="ChEBI" id="CHEBI:57540"/>
        <dbReference type="ChEBI" id="CHEBI:142554"/>
        <dbReference type="EC" id="2.4.2.31"/>
    </reaction>
</comment>
<evidence type="ECO:0000313" key="10">
    <source>
        <dbReference type="Proteomes" id="UP000663854"/>
    </source>
</evidence>
<dbReference type="Pfam" id="PF13516">
    <property type="entry name" value="LRR_6"/>
    <property type="match status" value="3"/>
</dbReference>
<evidence type="ECO:0000313" key="9">
    <source>
        <dbReference type="EMBL" id="CAF1636463.1"/>
    </source>
</evidence>
<keyword evidence="3 7" id="KW-0808">Transferase</keyword>
<keyword evidence="4" id="KW-0548">Nucleotidyltransferase</keyword>
<keyword evidence="7" id="KW-0520">NAD</keyword>
<dbReference type="SUPFAM" id="SSF52047">
    <property type="entry name" value="RNI-like"/>
    <property type="match status" value="1"/>
</dbReference>
<keyword evidence="7" id="KW-0521">NADP</keyword>
<dbReference type="PROSITE" id="PS51996">
    <property type="entry name" value="TR_MART"/>
    <property type="match status" value="1"/>
</dbReference>
<dbReference type="PANTHER" id="PTHR24111">
    <property type="entry name" value="LEUCINE-RICH REPEAT-CONTAINING PROTEIN 34"/>
    <property type="match status" value="1"/>
</dbReference>
<dbReference type="InterPro" id="IPR000768">
    <property type="entry name" value="ART"/>
</dbReference>
<evidence type="ECO:0000256" key="4">
    <source>
        <dbReference type="ARBA" id="ARBA00022695"/>
    </source>
</evidence>
<dbReference type="Gene3D" id="3.80.10.10">
    <property type="entry name" value="Ribonuclease Inhibitor"/>
    <property type="match status" value="2"/>
</dbReference>
<dbReference type="Pfam" id="PF01129">
    <property type="entry name" value="ART"/>
    <property type="match status" value="1"/>
</dbReference>
<evidence type="ECO:0000256" key="5">
    <source>
        <dbReference type="ARBA" id="ARBA00022737"/>
    </source>
</evidence>
<evidence type="ECO:0000313" key="8">
    <source>
        <dbReference type="EMBL" id="CAF1443063.1"/>
    </source>
</evidence>
<comment type="similarity">
    <text evidence="1 7">Belongs to the Arg-specific ADP-ribosyltransferase family.</text>
</comment>
<dbReference type="AlphaFoldDB" id="A0A815P1Z6"/>
<dbReference type="GO" id="GO:0016779">
    <property type="term" value="F:nucleotidyltransferase activity"/>
    <property type="evidence" value="ECO:0007669"/>
    <property type="project" value="UniProtKB-KW"/>
</dbReference>
<keyword evidence="11" id="KW-1185">Reference proteome</keyword>
<organism evidence="8 10">
    <name type="scientific">Rotaria sordida</name>
    <dbReference type="NCBI Taxonomy" id="392033"/>
    <lineage>
        <taxon>Eukaryota</taxon>
        <taxon>Metazoa</taxon>
        <taxon>Spiralia</taxon>
        <taxon>Gnathifera</taxon>
        <taxon>Rotifera</taxon>
        <taxon>Eurotatoria</taxon>
        <taxon>Bdelloidea</taxon>
        <taxon>Philodinida</taxon>
        <taxon>Philodinidae</taxon>
        <taxon>Rotaria</taxon>
    </lineage>
</organism>
<dbReference type="GO" id="GO:0106274">
    <property type="term" value="F:NAD+-protein-arginine ADP-ribosyltransferase activity"/>
    <property type="evidence" value="ECO:0007669"/>
    <property type="project" value="UniProtKB-EC"/>
</dbReference>
<evidence type="ECO:0000256" key="2">
    <source>
        <dbReference type="ARBA" id="ARBA00022676"/>
    </source>
</evidence>
<dbReference type="PANTHER" id="PTHR24111:SF4">
    <property type="entry name" value="LEUCINE-RICH REPEAT-CONTAINING PROTEIN 34"/>
    <property type="match status" value="1"/>
</dbReference>
<gene>
    <name evidence="9" type="ORF">JXQ802_LOCUS52562</name>
    <name evidence="8" type="ORF">PYM288_LOCUS36224</name>
</gene>
<proteinExistence type="inferred from homology"/>
<evidence type="ECO:0000256" key="1">
    <source>
        <dbReference type="ARBA" id="ARBA00009558"/>
    </source>
</evidence>
<evidence type="ECO:0000313" key="11">
    <source>
        <dbReference type="Proteomes" id="UP000663870"/>
    </source>
</evidence>
<dbReference type="Gene3D" id="3.90.176.10">
    <property type="entry name" value="Toxin ADP-ribosyltransferase, Chain A, domain 1"/>
    <property type="match status" value="1"/>
</dbReference>
<name>A0A815P1Z6_9BILA</name>
<accession>A0A815P1Z6</accession>
<dbReference type="InterPro" id="IPR052201">
    <property type="entry name" value="LRR-containing_regulator"/>
</dbReference>
<dbReference type="EC" id="2.4.2.31" evidence="7"/>
<dbReference type="SUPFAM" id="SSF56399">
    <property type="entry name" value="ADP-ribosylation"/>
    <property type="match status" value="1"/>
</dbReference>
<keyword evidence="5" id="KW-0677">Repeat</keyword>
<evidence type="ECO:0000256" key="7">
    <source>
        <dbReference type="RuleBase" id="RU361228"/>
    </source>
</evidence>
<dbReference type="Proteomes" id="UP000663870">
    <property type="component" value="Unassembled WGS sequence"/>
</dbReference>
<evidence type="ECO:0000256" key="3">
    <source>
        <dbReference type="ARBA" id="ARBA00022679"/>
    </source>
</evidence>
<dbReference type="Proteomes" id="UP000663854">
    <property type="component" value="Unassembled WGS sequence"/>
</dbReference>
<reference evidence="8" key="1">
    <citation type="submission" date="2021-02" db="EMBL/GenBank/DDBJ databases">
        <authorList>
            <person name="Nowell W R."/>
        </authorList>
    </citation>
    <scope>NUCLEOTIDE SEQUENCE</scope>
</reference>
<evidence type="ECO:0000256" key="6">
    <source>
        <dbReference type="ARBA" id="ARBA00047597"/>
    </source>
</evidence>
<dbReference type="InterPro" id="IPR032675">
    <property type="entry name" value="LRR_dom_sf"/>
</dbReference>
<sequence>MSANDIQYTTHRFSDVAGEPCIMLTPIEGFNKKPLVTLEEATEPLKKIVPRINTYVYVAKERAKNPADDLSVDESASIALYTMEWEPYTDSLYYILNSTLRSEDRANLKPWFLYLKLIITALSRLPSLNLSIYRGVKGIIASEYETYKIGSRLVWWGFSSCSAIRDISENDHFLGQTGARTLFVIDCIKGKNIGKHSYFKKENEVLLLPATHVKVTSHEQESNNLHVIHLQEIESSHVLLESVSSEKEIQNLKKKAIRKTKLRTLIISAAILERYRNIKLKECILRCKPESEAYLNGKRLTKSDVEVVVQQLIIDKQCRALFLRESHVTSEGGLIISEALRNNNTLEGLFLAHNQLGDDGTKYLARALSDNNNSTIKQLSLCDNGITDQGIEHLARMLESNATITHLWLASNKISDQGLKLLSKALINKNKTLQVLSLEWNKFRNDTSVNNLVELLKVNESLITLNLENCRLPTSGAEQLRLLTKTKKNFELLIH</sequence>
<keyword evidence="2 7" id="KW-0328">Glycosyltransferase</keyword>
<comment type="caution">
    <text evidence="8">The sequence shown here is derived from an EMBL/GenBank/DDBJ whole genome shotgun (WGS) entry which is preliminary data.</text>
</comment>
<dbReference type="EMBL" id="CAJNOL010008464">
    <property type="protein sequence ID" value="CAF1636463.1"/>
    <property type="molecule type" value="Genomic_DNA"/>
</dbReference>